<keyword evidence="3" id="KW-0274">FAD</keyword>
<dbReference type="EMBL" id="CP065749">
    <property type="protein sequence ID" value="QPS84804.1"/>
    <property type="molecule type" value="Genomic_DNA"/>
</dbReference>
<evidence type="ECO:0000313" key="7">
    <source>
        <dbReference type="EMBL" id="QPS84795.1"/>
    </source>
</evidence>
<dbReference type="SUPFAM" id="SSF56425">
    <property type="entry name" value="Succinate dehydrogenase/fumarate reductase flavoprotein, catalytic domain"/>
    <property type="match status" value="1"/>
</dbReference>
<evidence type="ECO:0000313" key="9">
    <source>
        <dbReference type="EMBL" id="QPS84818.1"/>
    </source>
</evidence>
<dbReference type="PANTHER" id="PTHR43400">
    <property type="entry name" value="FUMARATE REDUCTASE"/>
    <property type="match status" value="1"/>
</dbReference>
<keyword evidence="5" id="KW-0812">Transmembrane</keyword>
<evidence type="ECO:0000259" key="6">
    <source>
        <dbReference type="Pfam" id="PF00890"/>
    </source>
</evidence>
<feature type="domain" description="FAD-dependent oxidoreductase 2 FAD-binding" evidence="6">
    <location>
        <begin position="11"/>
        <end position="540"/>
    </location>
</feature>
<gene>
    <name evidence="7" type="ORF">I6G47_32050</name>
    <name evidence="8" type="ORF">I6G47_32105</name>
    <name evidence="9" type="ORF">I6G47_32185</name>
</gene>
<dbReference type="Pfam" id="PF00890">
    <property type="entry name" value="FAD_binding_2"/>
    <property type="match status" value="1"/>
</dbReference>
<dbReference type="KEGG" id="dla:I6G47_32050"/>
<keyword evidence="9" id="KW-0614">Plasmid</keyword>
<dbReference type="RefSeq" id="WP_184278049.1">
    <property type="nucleotide sequence ID" value="NZ_CP065749.1"/>
</dbReference>
<reference evidence="9 10" key="1">
    <citation type="submission" date="2020-12" db="EMBL/GenBank/DDBJ databases">
        <title>FDA dAtabase for Regulatory Grade micrObial Sequences (FDA-ARGOS): Supporting development and validation of Infectious Disease Dx tests.</title>
        <authorList>
            <person name="Sproer C."/>
            <person name="Gronow S."/>
            <person name="Severitt S."/>
            <person name="Schroder I."/>
            <person name="Tallon L."/>
            <person name="Sadzewicz L."/>
            <person name="Zhao X."/>
            <person name="Boylan J."/>
            <person name="Ott S."/>
            <person name="Bowen H."/>
            <person name="Vavikolanu K."/>
            <person name="Mehta A."/>
            <person name="Aluvathingal J."/>
            <person name="Nadendla S."/>
            <person name="Lowell S."/>
            <person name="Myers T."/>
            <person name="Yan Y."/>
            <person name="Sichtig H."/>
        </authorList>
    </citation>
    <scope>NUCLEOTIDE SEQUENCE [LARGE SCALE GENOMIC DNA]</scope>
    <source>
        <strain evidence="9 10">FDAARGOS_890</strain>
        <plasmid evidence="9 10">unnamed</plasmid>
    </source>
</reference>
<protein>
    <submittedName>
        <fullName evidence="9">FAD-dependent oxidoreductase</fullName>
    </submittedName>
</protein>
<evidence type="ECO:0000256" key="3">
    <source>
        <dbReference type="ARBA" id="ARBA00022827"/>
    </source>
</evidence>
<sequence>MAPALNGDAADLLVVGAGAAGMTAALVAALEGRRVILAEATQQVGGTTSTSAGTLWVPGNPHAARAGHGDTVQQAATYLRALLGPDDARGRRQAFLDTTAEALAYLEERSSVVFASAGKHPDYLPQPGAAIAGRAVGPLPFDGRTLGADFARIRPPLPGFMLLGGMMVGKADIQALVGRYGSWKDFLHSARLVARYAADRLRHPRGTRLVMGNALVARLFQSLLAAKVDVRFGWRLRDLEVHEGRVVGASFDQADGAVRHVAAPAVVLATGGVGHQAALRRELVPDGDSFRSLAAESVRGDGMLAARRAGAAIERHALGNLLWQPVSVVPGTSTAGGLFPHLFLDRAKPGLIAVNVAGRRFVDESLSYHHFVEGLLPQGRAWLVCDAAFVRRYGLGVIPPGTRRLGRWVRNGYIACEPTLAALGRRVGIDASGLAATVARTNGFADTGSDLDFGKGGTEVGRFNGDPAHAPNPCLGPIAAPPFCALEIHAADAASSAGLATDGDGKVLDAGGAPIPGLFACGNDAASIMQGSYPGPGATLGPAIVFGYRVGRSAAAG</sequence>
<dbReference type="GO" id="GO:0016491">
    <property type="term" value="F:oxidoreductase activity"/>
    <property type="evidence" value="ECO:0007669"/>
    <property type="project" value="UniProtKB-KW"/>
</dbReference>
<dbReference type="InterPro" id="IPR027477">
    <property type="entry name" value="Succ_DH/fumarate_Rdtase_cat_sf"/>
</dbReference>
<keyword evidence="5" id="KW-1133">Transmembrane helix</keyword>
<feature type="transmembrane region" description="Helical" evidence="5">
    <location>
        <begin position="12"/>
        <end position="30"/>
    </location>
</feature>
<dbReference type="EMBL" id="CP065749">
    <property type="protein sequence ID" value="QPS84818.1"/>
    <property type="molecule type" value="Genomic_DNA"/>
</dbReference>
<keyword evidence="4" id="KW-0560">Oxidoreductase</keyword>
<dbReference type="Gene3D" id="3.50.50.60">
    <property type="entry name" value="FAD/NAD(P)-binding domain"/>
    <property type="match status" value="3"/>
</dbReference>
<dbReference type="InterPro" id="IPR036188">
    <property type="entry name" value="FAD/NAD-bd_sf"/>
</dbReference>
<keyword evidence="10" id="KW-1185">Reference proteome</keyword>
<proteinExistence type="predicted"/>
<keyword evidence="5" id="KW-0472">Membrane</keyword>
<evidence type="ECO:0000313" key="8">
    <source>
        <dbReference type="EMBL" id="QPS84804.1"/>
    </source>
</evidence>
<dbReference type="InterPro" id="IPR050315">
    <property type="entry name" value="FAD-oxidoreductase_2"/>
</dbReference>
<evidence type="ECO:0000313" key="10">
    <source>
        <dbReference type="Proteomes" id="UP000595064"/>
    </source>
</evidence>
<evidence type="ECO:0000256" key="1">
    <source>
        <dbReference type="ARBA" id="ARBA00001974"/>
    </source>
</evidence>
<accession>A0A7T3DIB6</accession>
<dbReference type="GO" id="GO:0008202">
    <property type="term" value="P:steroid metabolic process"/>
    <property type="evidence" value="ECO:0007669"/>
    <property type="project" value="UniProtKB-ARBA"/>
</dbReference>
<name>A0A7T3DIB6_9BURK</name>
<evidence type="ECO:0000256" key="5">
    <source>
        <dbReference type="SAM" id="Phobius"/>
    </source>
</evidence>
<dbReference type="Proteomes" id="UP000595064">
    <property type="component" value="Plasmid unnamed"/>
</dbReference>
<geneLocation type="plasmid" evidence="9 10">
    <name>unnamed</name>
</geneLocation>
<dbReference type="AlphaFoldDB" id="A0A7T3DIB6"/>
<dbReference type="Gene3D" id="3.90.700.10">
    <property type="entry name" value="Succinate dehydrogenase/fumarate reductase flavoprotein, catalytic domain"/>
    <property type="match status" value="1"/>
</dbReference>
<dbReference type="PRINTS" id="PR00411">
    <property type="entry name" value="PNDRDTASEI"/>
</dbReference>
<dbReference type="KEGG" id="dla:I6G47_32105"/>
<organism evidence="9 10">
    <name type="scientific">Delftia lacustris</name>
    <dbReference type="NCBI Taxonomy" id="558537"/>
    <lineage>
        <taxon>Bacteria</taxon>
        <taxon>Pseudomonadati</taxon>
        <taxon>Pseudomonadota</taxon>
        <taxon>Betaproteobacteria</taxon>
        <taxon>Burkholderiales</taxon>
        <taxon>Comamonadaceae</taxon>
        <taxon>Delftia</taxon>
    </lineage>
</organism>
<dbReference type="KEGG" id="dla:I6G47_32185"/>
<dbReference type="PANTHER" id="PTHR43400:SF10">
    <property type="entry name" value="3-OXOSTEROID 1-DEHYDROGENASE"/>
    <property type="match status" value="1"/>
</dbReference>
<keyword evidence="2" id="KW-0285">Flavoprotein</keyword>
<comment type="cofactor">
    <cofactor evidence="1">
        <name>FAD</name>
        <dbReference type="ChEBI" id="CHEBI:57692"/>
    </cofactor>
</comment>
<dbReference type="SUPFAM" id="SSF51905">
    <property type="entry name" value="FAD/NAD(P)-binding domain"/>
    <property type="match status" value="1"/>
</dbReference>
<evidence type="ECO:0000256" key="4">
    <source>
        <dbReference type="ARBA" id="ARBA00023002"/>
    </source>
</evidence>
<dbReference type="InterPro" id="IPR003953">
    <property type="entry name" value="FAD-dep_OxRdtase_2_FAD-bd"/>
</dbReference>
<evidence type="ECO:0000256" key="2">
    <source>
        <dbReference type="ARBA" id="ARBA00022630"/>
    </source>
</evidence>
<dbReference type="EMBL" id="CP065749">
    <property type="protein sequence ID" value="QPS84795.1"/>
    <property type="molecule type" value="Genomic_DNA"/>
</dbReference>